<feature type="compositionally biased region" description="Basic and acidic residues" evidence="1">
    <location>
        <begin position="401"/>
        <end position="421"/>
    </location>
</feature>
<feature type="compositionally biased region" description="Polar residues" evidence="1">
    <location>
        <begin position="1281"/>
        <end position="1314"/>
    </location>
</feature>
<proteinExistence type="predicted"/>
<feature type="region of interest" description="Disordered" evidence="1">
    <location>
        <begin position="1083"/>
        <end position="1102"/>
    </location>
</feature>
<feature type="compositionally biased region" description="Basic and acidic residues" evidence="1">
    <location>
        <begin position="990"/>
        <end position="1012"/>
    </location>
</feature>
<feature type="region of interest" description="Disordered" evidence="1">
    <location>
        <begin position="1279"/>
        <end position="1327"/>
    </location>
</feature>
<dbReference type="EMBL" id="JBJQND010000013">
    <property type="protein sequence ID" value="KAL3856184.1"/>
    <property type="molecule type" value="Genomic_DNA"/>
</dbReference>
<organism evidence="2 3">
    <name type="scientific">Sinanodonta woodiana</name>
    <name type="common">Chinese pond mussel</name>
    <name type="synonym">Anodonta woodiana</name>
    <dbReference type="NCBI Taxonomy" id="1069815"/>
    <lineage>
        <taxon>Eukaryota</taxon>
        <taxon>Metazoa</taxon>
        <taxon>Spiralia</taxon>
        <taxon>Lophotrochozoa</taxon>
        <taxon>Mollusca</taxon>
        <taxon>Bivalvia</taxon>
        <taxon>Autobranchia</taxon>
        <taxon>Heteroconchia</taxon>
        <taxon>Palaeoheterodonta</taxon>
        <taxon>Unionida</taxon>
        <taxon>Unionoidea</taxon>
        <taxon>Unionidae</taxon>
        <taxon>Unioninae</taxon>
        <taxon>Sinanodonta</taxon>
    </lineage>
</organism>
<feature type="compositionally biased region" description="Polar residues" evidence="1">
    <location>
        <begin position="424"/>
        <end position="434"/>
    </location>
</feature>
<evidence type="ECO:0000313" key="2">
    <source>
        <dbReference type="EMBL" id="KAL3856184.1"/>
    </source>
</evidence>
<feature type="compositionally biased region" description="Polar residues" evidence="1">
    <location>
        <begin position="143"/>
        <end position="159"/>
    </location>
</feature>
<feature type="region of interest" description="Disordered" evidence="1">
    <location>
        <begin position="223"/>
        <end position="260"/>
    </location>
</feature>
<feature type="region of interest" description="Disordered" evidence="1">
    <location>
        <begin position="384"/>
        <end position="452"/>
    </location>
</feature>
<name>A0ABD3V3E3_SINWO</name>
<comment type="caution">
    <text evidence="2">The sequence shown here is derived from an EMBL/GenBank/DDBJ whole genome shotgun (WGS) entry which is preliminary data.</text>
</comment>
<gene>
    <name evidence="2" type="ORF">ACJMK2_010966</name>
</gene>
<dbReference type="Proteomes" id="UP001634394">
    <property type="component" value="Unassembled WGS sequence"/>
</dbReference>
<sequence length="1408" mass="155105">MDCGSDNVAENEKYSFLLGSAIRNEDTDQFISIYDRILPKDLTDSQIHSIKEKARWFADLPEEEFNCLVARARNFSLAPSTMSVSTQPDSKYLKYHSEEEDEGLGTAKFKQSDTFSLSSSHAEKAGLLSSESDVRRYDEDSGVCNSSKATNSIDSLSDQDASESEGRGCYDYFPQSQIKIHSGGGLHLDYDEVHELQSDRSSQDVTSPRSDLEIEMTEIVTNRPDNNRDADFYTDDESDDDRNIHQSLYSSRSYKGDYNPMHRESKEEYTPSFSLNFEGSRGTWGSSAHSGLRSQGQVDEKIAFSTVLGGNVYSRYSNPCPRSELHTSSDKVKIETNFYPNTTSKPPFGNGQDQLEKVGRSLQPLLDHISDAPVPNMPEARKLVPLFSEDNKKKKKKKKAPKDELAEKYEKNSLSDPHDENGNPLESSPLTSGYRQMREPPALGFRGANPSSKSTYGTVGAFPQTLNSFDFFPHNNHQIKDLGELDDSPSSSKLHKKRKQKKEKEQLSQDIDDYKGNILDIDELVNFIAGKNVDNKKNKKCQPSTIIAATAATDIPSKGEKNNKKVKDKKQKSTIPLSTTEEENKGKTVIREGNSDPETSKLEVHSVSESKDCLDTGMGNYSAKTECKLTDNHQKGGTIRVYDEEKLASLFTDSDEMEKLNIDSSNTTVISSSIIDLKCPQNNKISTKKNKQAASDISSTANNVDGEVHKNQEDTKWTEEGVGKADKTDKIESSVNQCVKQKNFKNLKNFKSKSANSSDFVSSNSLSKPITPTSQFEDNGIGDGNSPFMVDSDIMDNTFIFTDIDDLHPVPQEEEFQVVGKKKKKVKDSNSLIWSKRFLNSTHINSEEKHFYASGGKKSFRKPIPVIAAADTDMKRDLSPSAFPALGKDSCKRRKSLPDGRRNSTGEVPIPSEVSVKQLDDSDIESVKSLPVATEVKTDCSDFPRPLVSYASKAASTRPAGNKTSNQASPIALSKERKEEAKYQVWKGSPTERRHSVGSKPENKSSGIKEPDSPLSRTWCGSSETVVIEDDQAGKYTGEENDHKLGKITSSNRVIGGDDSIENKQIDTHSTVAKDNDFVGVQSNSSLSASSSQSSIASSDSKPSLVTNLKQTVCEKELQKDLEPSVHKLKMNNNHKQVIKAVTTKAVTTNNKKLKQKSVIFLDKKVTEIPANLDITFGFELCAEKNDSVQTGKDESAVCQDSEEIQNITSIGVEADSFSAPNIVKPVPLNSHSLITNSSKSGSNVISQFDQSISSDSSMQTSGKPQTENKFSHVRGINGVVQPSTQGPSQHSSSNMAPNTPNIKNSKPLNDQEISSSSRDSKKCNSHKERMITVLYGENLCHAKMGSVPDSSNNRPSPCGGHVGFILESGDVQGNSNIVDAASFLQKEWTRVLEQKEQDPSSVTVFSG</sequence>
<feature type="region of interest" description="Disordered" evidence="1">
    <location>
        <begin position="556"/>
        <end position="607"/>
    </location>
</feature>
<feature type="region of interest" description="Disordered" evidence="1">
    <location>
        <begin position="954"/>
        <end position="1023"/>
    </location>
</feature>
<evidence type="ECO:0000256" key="1">
    <source>
        <dbReference type="SAM" id="MobiDB-lite"/>
    </source>
</evidence>
<feature type="region of interest" description="Disordered" evidence="1">
    <location>
        <begin position="138"/>
        <end position="169"/>
    </location>
</feature>
<feature type="compositionally biased region" description="Basic and acidic residues" evidence="1">
    <location>
        <begin position="582"/>
        <end position="607"/>
    </location>
</feature>
<accession>A0ABD3V3E3</accession>
<protein>
    <submittedName>
        <fullName evidence="2">Uncharacterized protein</fullName>
    </submittedName>
</protein>
<feature type="region of interest" description="Disordered" evidence="1">
    <location>
        <begin position="878"/>
        <end position="912"/>
    </location>
</feature>
<reference evidence="2 3" key="1">
    <citation type="submission" date="2024-11" db="EMBL/GenBank/DDBJ databases">
        <title>Chromosome-level genome assembly of the freshwater bivalve Anodonta woodiana.</title>
        <authorList>
            <person name="Chen X."/>
        </authorList>
    </citation>
    <scope>NUCLEOTIDE SEQUENCE [LARGE SCALE GENOMIC DNA]</scope>
    <source>
        <strain evidence="2">MN2024</strain>
        <tissue evidence="2">Gills</tissue>
    </source>
</reference>
<evidence type="ECO:0000313" key="3">
    <source>
        <dbReference type="Proteomes" id="UP001634394"/>
    </source>
</evidence>
<keyword evidence="3" id="KW-1185">Reference proteome</keyword>
<feature type="region of interest" description="Disordered" evidence="1">
    <location>
        <begin position="480"/>
        <end position="509"/>
    </location>
</feature>